<feature type="region of interest" description="Disordered" evidence="1">
    <location>
        <begin position="136"/>
        <end position="200"/>
    </location>
</feature>
<dbReference type="RefSeq" id="WP_203817002.1">
    <property type="nucleotide sequence ID" value="NZ_BAAABP010000071.1"/>
</dbReference>
<gene>
    <name evidence="2" type="ORF">Afe05nite_22860</name>
</gene>
<feature type="compositionally biased region" description="Pro residues" evidence="1">
    <location>
        <begin position="191"/>
        <end position="200"/>
    </location>
</feature>
<comment type="caution">
    <text evidence="2">The sequence shown here is derived from an EMBL/GenBank/DDBJ whole genome shotgun (WGS) entry which is preliminary data.</text>
</comment>
<proteinExistence type="predicted"/>
<accession>A0A919J4I2</accession>
<dbReference type="Proteomes" id="UP000598174">
    <property type="component" value="Unassembled WGS sequence"/>
</dbReference>
<protein>
    <submittedName>
        <fullName evidence="2">Uncharacterized protein</fullName>
    </submittedName>
</protein>
<evidence type="ECO:0000256" key="1">
    <source>
        <dbReference type="SAM" id="MobiDB-lite"/>
    </source>
</evidence>
<dbReference type="EMBL" id="BOMM01000016">
    <property type="protein sequence ID" value="GIE10446.1"/>
    <property type="molecule type" value="Genomic_DNA"/>
</dbReference>
<sequence length="200" mass="21423">MTETAESDDLGRRRVRVRERELLLAFEQWGPAYQNVAGDALRYVFEIAEATEAEQSWLREHVARNGGVPKTARTAEELRALGGQANAAAGAAFLAGEYDRARDLIDDARAYGTLFDGEWVRLHRFIAARSAGQEAVRSAAGTGTSRPDSNEPARADSAEPARADSAEPARADSKETARSGSKETTPVVTPAEPPAPASAT</sequence>
<evidence type="ECO:0000313" key="2">
    <source>
        <dbReference type="EMBL" id="GIE10446.1"/>
    </source>
</evidence>
<name>A0A919J4I2_9ACTN</name>
<reference evidence="2" key="1">
    <citation type="submission" date="2021-01" db="EMBL/GenBank/DDBJ databases">
        <title>Whole genome shotgun sequence of Actinoplanes ferrugineus NBRC 15555.</title>
        <authorList>
            <person name="Komaki H."/>
            <person name="Tamura T."/>
        </authorList>
    </citation>
    <scope>NUCLEOTIDE SEQUENCE</scope>
    <source>
        <strain evidence="2">NBRC 15555</strain>
    </source>
</reference>
<keyword evidence="3" id="KW-1185">Reference proteome</keyword>
<feature type="compositionally biased region" description="Basic and acidic residues" evidence="1">
    <location>
        <begin position="148"/>
        <end position="181"/>
    </location>
</feature>
<organism evidence="2 3">
    <name type="scientific">Paractinoplanes ferrugineus</name>
    <dbReference type="NCBI Taxonomy" id="113564"/>
    <lineage>
        <taxon>Bacteria</taxon>
        <taxon>Bacillati</taxon>
        <taxon>Actinomycetota</taxon>
        <taxon>Actinomycetes</taxon>
        <taxon>Micromonosporales</taxon>
        <taxon>Micromonosporaceae</taxon>
        <taxon>Paractinoplanes</taxon>
    </lineage>
</organism>
<evidence type="ECO:0000313" key="3">
    <source>
        <dbReference type="Proteomes" id="UP000598174"/>
    </source>
</evidence>
<dbReference type="AlphaFoldDB" id="A0A919J4I2"/>